<keyword evidence="12" id="KW-1185">Reference proteome</keyword>
<dbReference type="InterPro" id="IPR002867">
    <property type="entry name" value="IBR_dom"/>
</dbReference>
<name>A0A2G8S1P5_9APHY</name>
<evidence type="ECO:0000256" key="4">
    <source>
        <dbReference type="ARBA" id="ARBA00022723"/>
    </source>
</evidence>
<dbReference type="PROSITE" id="PS51873">
    <property type="entry name" value="TRIAD"/>
    <property type="match status" value="1"/>
</dbReference>
<organism evidence="11 12">
    <name type="scientific">Ganoderma sinense ZZ0214-1</name>
    <dbReference type="NCBI Taxonomy" id="1077348"/>
    <lineage>
        <taxon>Eukaryota</taxon>
        <taxon>Fungi</taxon>
        <taxon>Dikarya</taxon>
        <taxon>Basidiomycota</taxon>
        <taxon>Agaricomycotina</taxon>
        <taxon>Agaricomycetes</taxon>
        <taxon>Polyporales</taxon>
        <taxon>Polyporaceae</taxon>
        <taxon>Ganoderma</taxon>
    </lineage>
</organism>
<evidence type="ECO:0000256" key="1">
    <source>
        <dbReference type="ARBA" id="ARBA00001798"/>
    </source>
</evidence>
<comment type="caution">
    <text evidence="11">The sequence shown here is derived from an EMBL/GenBank/DDBJ whole genome shotgun (WGS) entry which is preliminary data.</text>
</comment>
<dbReference type="EMBL" id="AYKW01000034">
    <property type="protein sequence ID" value="PIL27664.1"/>
    <property type="molecule type" value="Genomic_DNA"/>
</dbReference>
<comment type="catalytic activity">
    <reaction evidence="1">
        <text>[E2 ubiquitin-conjugating enzyme]-S-ubiquitinyl-L-cysteine + [acceptor protein]-L-lysine = [E2 ubiquitin-conjugating enzyme]-L-cysteine + [acceptor protein]-N(6)-ubiquitinyl-L-lysine.</text>
        <dbReference type="EC" id="2.3.2.31"/>
    </reaction>
</comment>
<evidence type="ECO:0000259" key="10">
    <source>
        <dbReference type="PROSITE" id="PS51873"/>
    </source>
</evidence>
<accession>A0A2G8S1P5</accession>
<evidence type="ECO:0000256" key="3">
    <source>
        <dbReference type="ARBA" id="ARBA00022679"/>
    </source>
</evidence>
<evidence type="ECO:0000256" key="5">
    <source>
        <dbReference type="ARBA" id="ARBA00022737"/>
    </source>
</evidence>
<reference evidence="11 12" key="1">
    <citation type="journal article" date="2015" name="Sci. Rep.">
        <title>Chromosome-level genome map provides insights into diverse defense mechanisms in the medicinal fungus Ganoderma sinense.</title>
        <authorList>
            <person name="Zhu Y."/>
            <person name="Xu J."/>
            <person name="Sun C."/>
            <person name="Zhou S."/>
            <person name="Xu H."/>
            <person name="Nelson D.R."/>
            <person name="Qian J."/>
            <person name="Song J."/>
            <person name="Luo H."/>
            <person name="Xiang L."/>
            <person name="Li Y."/>
            <person name="Xu Z."/>
            <person name="Ji A."/>
            <person name="Wang L."/>
            <person name="Lu S."/>
            <person name="Hayward A."/>
            <person name="Sun W."/>
            <person name="Li X."/>
            <person name="Schwartz D.C."/>
            <person name="Wang Y."/>
            <person name="Chen S."/>
        </authorList>
    </citation>
    <scope>NUCLEOTIDE SEQUENCE [LARGE SCALE GENOMIC DNA]</scope>
    <source>
        <strain evidence="11 12">ZZ0214-1</strain>
    </source>
</reference>
<dbReference type="GO" id="GO:0008270">
    <property type="term" value="F:zinc ion binding"/>
    <property type="evidence" value="ECO:0007669"/>
    <property type="project" value="UniProtKB-KW"/>
</dbReference>
<dbReference type="Pfam" id="PF01485">
    <property type="entry name" value="IBR"/>
    <property type="match status" value="2"/>
</dbReference>
<dbReference type="Proteomes" id="UP000230002">
    <property type="component" value="Unassembled WGS sequence"/>
</dbReference>
<dbReference type="SUPFAM" id="SSF57850">
    <property type="entry name" value="RING/U-box"/>
    <property type="match status" value="1"/>
</dbReference>
<dbReference type="InterPro" id="IPR044066">
    <property type="entry name" value="TRIAD_supradom"/>
</dbReference>
<protein>
    <recommendedName>
        <fullName evidence="2">RBR-type E3 ubiquitin transferase</fullName>
        <ecNumber evidence="2">2.3.2.31</ecNumber>
    </recommendedName>
</protein>
<dbReference type="STRING" id="1077348.A0A2G8S1P5"/>
<evidence type="ECO:0000256" key="7">
    <source>
        <dbReference type="ARBA" id="ARBA00022786"/>
    </source>
</evidence>
<dbReference type="OrthoDB" id="9977870at2759"/>
<feature type="compositionally biased region" description="Low complexity" evidence="9">
    <location>
        <begin position="221"/>
        <end position="232"/>
    </location>
</feature>
<sequence length="387" mass="43323">MRQLFDTATKDESLFPPSCCRRPIPLASVWGHLSDRLQSTFEEKRREFTVQNRVYCAKPSCSRFLAAQQDRSPALRDQPSRKCPASGCGTITCLRCKNEVKPGTKHLCAENEVDQPALRLAKDVGWARCPGCATMIELNHGCYHMTCRCKTQFCYRCSARWKTCSCPQWEEPDLDRDEAAGPPPAVPVRARRRERPPPIRIPVRPPTPRTPEQIHRDLSLPQAPAPAGVAAPRLREQRTPSTGRQQRRAYRILPLVPGDEPYRILPFPGDEDEEEPRRFIIVHMGSRERRPISGLPFADEGADAGVPVAGPSRISRASTHASLASSSESRTLRDSLELPRSLELSRSTRVRFPGCAHDETDRELGVIISLCDMCGEARTVVVSNTFP</sequence>
<dbReference type="EC" id="2.3.2.31" evidence="2"/>
<keyword evidence="3" id="KW-0808">Transferase</keyword>
<dbReference type="GO" id="GO:0061630">
    <property type="term" value="F:ubiquitin protein ligase activity"/>
    <property type="evidence" value="ECO:0007669"/>
    <property type="project" value="UniProtKB-EC"/>
</dbReference>
<evidence type="ECO:0000313" key="12">
    <source>
        <dbReference type="Proteomes" id="UP000230002"/>
    </source>
</evidence>
<dbReference type="Gene3D" id="1.20.120.1750">
    <property type="match status" value="1"/>
</dbReference>
<dbReference type="GO" id="GO:0016567">
    <property type="term" value="P:protein ubiquitination"/>
    <property type="evidence" value="ECO:0007669"/>
    <property type="project" value="InterPro"/>
</dbReference>
<keyword evidence="8" id="KW-0862">Zinc</keyword>
<evidence type="ECO:0000313" key="11">
    <source>
        <dbReference type="EMBL" id="PIL27664.1"/>
    </source>
</evidence>
<keyword evidence="7" id="KW-0833">Ubl conjugation pathway</keyword>
<dbReference type="AlphaFoldDB" id="A0A2G8S1P5"/>
<gene>
    <name evidence="11" type="ORF">GSI_10816</name>
</gene>
<dbReference type="InterPro" id="IPR031127">
    <property type="entry name" value="E3_UB_ligase_RBR"/>
</dbReference>
<feature type="domain" description="RING-type" evidence="10">
    <location>
        <begin position="1"/>
        <end position="170"/>
    </location>
</feature>
<feature type="compositionally biased region" description="Pro residues" evidence="9">
    <location>
        <begin position="198"/>
        <end position="209"/>
    </location>
</feature>
<keyword evidence="6" id="KW-0863">Zinc-finger</keyword>
<evidence type="ECO:0000256" key="6">
    <source>
        <dbReference type="ARBA" id="ARBA00022771"/>
    </source>
</evidence>
<keyword evidence="4" id="KW-0479">Metal-binding</keyword>
<evidence type="ECO:0000256" key="8">
    <source>
        <dbReference type="ARBA" id="ARBA00022833"/>
    </source>
</evidence>
<dbReference type="CDD" id="cd22584">
    <property type="entry name" value="Rcat_RBR_unk"/>
    <property type="match status" value="1"/>
</dbReference>
<proteinExistence type="predicted"/>
<dbReference type="PANTHER" id="PTHR11685">
    <property type="entry name" value="RBR FAMILY RING FINGER AND IBR DOMAIN-CONTAINING"/>
    <property type="match status" value="1"/>
</dbReference>
<feature type="region of interest" description="Disordered" evidence="9">
    <location>
        <begin position="173"/>
        <end position="250"/>
    </location>
</feature>
<evidence type="ECO:0000256" key="2">
    <source>
        <dbReference type="ARBA" id="ARBA00012251"/>
    </source>
</evidence>
<evidence type="ECO:0000256" key="9">
    <source>
        <dbReference type="SAM" id="MobiDB-lite"/>
    </source>
</evidence>
<keyword evidence="5" id="KW-0677">Repeat</keyword>